<protein>
    <submittedName>
        <fullName evidence="1">Peptide-binding protein</fullName>
    </submittedName>
</protein>
<dbReference type="EMBL" id="JBBMEW010000007">
    <property type="protein sequence ID" value="MEQ2527114.1"/>
    <property type="molecule type" value="Genomic_DNA"/>
</dbReference>
<gene>
    <name evidence="1" type="ORF">WMO40_10410</name>
</gene>
<evidence type="ECO:0000313" key="2">
    <source>
        <dbReference type="Proteomes" id="UP001439875"/>
    </source>
</evidence>
<name>A0ACC6SAT7_9BACI</name>
<accession>A0ACC6SAT7</accession>
<sequence length="589" mass="65738">MKFKKSWLLLLSFVLMLGILAACSGGDDAGTEPEGEGTETEQPAEGPQKGGTVVGAMDTPPSGQFNPIFYEEAYEANILSFIYEGLLSQDENLNFTPGLAKEWSFNDDQTELTFKLEENVKWQDGEPFTADDVVFTYKLLASPGYIEAGGIRSYFAGNLVGYEEYSTGASQDFQGVVKVDDYTVTFKFAQPNVKALSDASFSIIPEHIFKDISIADMPAAPESREAGKIVGTGPFKFTEMVQGEQYVLEKNADYWKGEPYLDSVVWKVVDQAVILGLLETGEIDFVADPNGFQAADYETVAAMPNVEIIEQPDFGYQIMGMMVNHRAAGDKTLDPSKWTVNEDLKDQKVRQAIAYAIDRQAIIDGLLYGRGIVQNSPIATQFDAYDDTNPPQYEYSADEAKKLLDEAGYKDVDGDGFRENPDGEEWVLSLNYPLGNQIRERSAPIVEEYLEAVGINIDLRQPKEAAAYFEDLENNAQDWDLYLVGWSLDSTDPDPTGLWDAPAAYNYSRWNNTEADALLKEANTPPEAFDKAYRNEKLSEWQVKFGEDLPALILYAANSLWAHNTRLHGVDVLPYSFLNDTHLWYVTEE</sequence>
<evidence type="ECO:0000313" key="1">
    <source>
        <dbReference type="EMBL" id="MEQ2527114.1"/>
    </source>
</evidence>
<dbReference type="Proteomes" id="UP001439875">
    <property type="component" value="Unassembled WGS sequence"/>
</dbReference>
<organism evidence="1 2">
    <name type="scientific">Robertmurraya yapensis</name>
    <name type="common">ex Hitch et al 2024</name>
    <dbReference type="NCBI Taxonomy" id="3133160"/>
    <lineage>
        <taxon>Bacteria</taxon>
        <taxon>Bacillati</taxon>
        <taxon>Bacillota</taxon>
        <taxon>Bacilli</taxon>
        <taxon>Bacillales</taxon>
        <taxon>Bacillaceae</taxon>
        <taxon>Robertmurraya</taxon>
    </lineage>
</organism>
<reference evidence="1" key="1">
    <citation type="submission" date="2024-03" db="EMBL/GenBank/DDBJ databases">
        <title>Human intestinal bacterial collection.</title>
        <authorList>
            <person name="Pauvert C."/>
            <person name="Hitch T.C.A."/>
            <person name="Clavel T."/>
        </authorList>
    </citation>
    <scope>NUCLEOTIDE SEQUENCE</scope>
    <source>
        <strain evidence="1">CLA-AA-H227</strain>
    </source>
</reference>
<keyword evidence="2" id="KW-1185">Reference proteome</keyword>
<comment type="caution">
    <text evidence="1">The sequence shown here is derived from an EMBL/GenBank/DDBJ whole genome shotgun (WGS) entry which is preliminary data.</text>
</comment>
<proteinExistence type="predicted"/>